<dbReference type="Proteomes" id="UP000192775">
    <property type="component" value="Chromosome"/>
</dbReference>
<protein>
    <submittedName>
        <fullName evidence="1">Sugar ABC transporter substrate-binding protein</fullName>
    </submittedName>
</protein>
<dbReference type="InterPro" id="IPR050490">
    <property type="entry name" value="Bact_solute-bd_prot1"/>
</dbReference>
<dbReference type="InterPro" id="IPR006059">
    <property type="entry name" value="SBP"/>
</dbReference>
<dbReference type="RefSeq" id="WP_085018252.1">
    <property type="nucleotide sequence ID" value="NZ_BMHD01000001.1"/>
</dbReference>
<dbReference type="PROSITE" id="PS51257">
    <property type="entry name" value="PROKAR_LIPOPROTEIN"/>
    <property type="match status" value="1"/>
</dbReference>
<dbReference type="STRING" id="1619308.B5808_02855"/>
<dbReference type="SUPFAM" id="SSF53850">
    <property type="entry name" value="Periplasmic binding protein-like II"/>
    <property type="match status" value="1"/>
</dbReference>
<dbReference type="Gene3D" id="3.40.190.10">
    <property type="entry name" value="Periplasmic binding protein-like II"/>
    <property type="match status" value="2"/>
</dbReference>
<proteinExistence type="predicted"/>
<gene>
    <name evidence="1" type="ORF">B5808_02855</name>
</gene>
<accession>A0A1X9LGE8</accession>
<reference evidence="1 2" key="1">
    <citation type="submission" date="2017-04" db="EMBL/GenBank/DDBJ databases">
        <authorList>
            <person name="Afonso C.L."/>
            <person name="Miller P.J."/>
            <person name="Scott M.A."/>
            <person name="Spackman E."/>
            <person name="Goraichik I."/>
            <person name="Dimitrov K.M."/>
            <person name="Suarez D.L."/>
            <person name="Swayne D.E."/>
        </authorList>
    </citation>
    <scope>NUCLEOTIDE SEQUENCE [LARGE SCALE GENOMIC DNA]</scope>
    <source>
        <strain evidence="2">XA(T)</strain>
    </source>
</reference>
<name>A0A1X9LGE8_9MICO</name>
<evidence type="ECO:0000313" key="1">
    <source>
        <dbReference type="EMBL" id="ARJ04285.1"/>
    </source>
</evidence>
<dbReference type="Pfam" id="PF01547">
    <property type="entry name" value="SBP_bac_1"/>
    <property type="match status" value="1"/>
</dbReference>
<organism evidence="1 2">
    <name type="scientific">Cnuibacter physcomitrellae</name>
    <dbReference type="NCBI Taxonomy" id="1619308"/>
    <lineage>
        <taxon>Bacteria</taxon>
        <taxon>Bacillati</taxon>
        <taxon>Actinomycetota</taxon>
        <taxon>Actinomycetes</taxon>
        <taxon>Micrococcales</taxon>
        <taxon>Microbacteriaceae</taxon>
        <taxon>Cnuibacter</taxon>
    </lineage>
</organism>
<dbReference type="KEGG" id="cphy:B5808_02855"/>
<dbReference type="AlphaFoldDB" id="A0A1X9LGE8"/>
<evidence type="ECO:0000313" key="2">
    <source>
        <dbReference type="Proteomes" id="UP000192775"/>
    </source>
</evidence>
<dbReference type="EMBL" id="CP020715">
    <property type="protein sequence ID" value="ARJ04285.1"/>
    <property type="molecule type" value="Genomic_DNA"/>
</dbReference>
<keyword evidence="2" id="KW-1185">Reference proteome</keyword>
<dbReference type="PANTHER" id="PTHR43649">
    <property type="entry name" value="ARABINOSE-BINDING PROTEIN-RELATED"/>
    <property type="match status" value="1"/>
</dbReference>
<sequence length="431" mass="44877">MTQHRRSRVLRTGLVASVAAGALILAGCSSSSGGSDSGGDQNSFSFTFATSNNLKSPYQSLAELYMQENAGVTITTNPTPNDKYGETIRTQLSAGNASDVIQTTPGSGDARGLVPLAEAGFLEPLGDTATALIPKGSESVFQYDGKTYGQPLDFTIGSIVASMGTAGMNGITEFPTTMDDLYKDCSALADQGKSMFAVAGAAGPNAGLTAQAIAASRVYGENPDWNQDRADGKTTFADTQGWKDTLQAILDLNAGKCFQPGVEGAGFDAITNGLAGGTSIGGFIPSGSAVEIAQAAPAEADFKIQPFPAATGGKPYILASSNYTMSINAKSQAKDAANKFLDWLATPEAQQKYFEFSGELPVSAYQDMDLSDTVYSTVVDLIKDGSYAPLPANVWPNPSVYQALQTGVQGLLTGQKTVDQVLGDMDSAWDQ</sequence>